<name>A0ABV1HKF3_9FIRM</name>
<dbReference type="PROSITE" id="PS50887">
    <property type="entry name" value="GGDEF"/>
    <property type="match status" value="1"/>
</dbReference>
<dbReference type="InterPro" id="IPR000160">
    <property type="entry name" value="GGDEF_dom"/>
</dbReference>
<dbReference type="InterPro" id="IPR029787">
    <property type="entry name" value="Nucleotide_cyclase"/>
</dbReference>
<feature type="domain" description="EAL" evidence="1">
    <location>
        <begin position="195"/>
        <end position="449"/>
    </location>
</feature>
<dbReference type="Proteomes" id="UP001437460">
    <property type="component" value="Unassembled WGS sequence"/>
</dbReference>
<comment type="caution">
    <text evidence="3">The sequence shown here is derived from an EMBL/GenBank/DDBJ whole genome shotgun (WGS) entry which is preliminary data.</text>
</comment>
<dbReference type="Pfam" id="PF00990">
    <property type="entry name" value="GGDEF"/>
    <property type="match status" value="1"/>
</dbReference>
<evidence type="ECO:0000313" key="4">
    <source>
        <dbReference type="Proteomes" id="UP001437460"/>
    </source>
</evidence>
<dbReference type="Gene3D" id="3.20.20.450">
    <property type="entry name" value="EAL domain"/>
    <property type="match status" value="1"/>
</dbReference>
<evidence type="ECO:0000313" key="3">
    <source>
        <dbReference type="EMBL" id="MEQ2562779.1"/>
    </source>
</evidence>
<proteinExistence type="predicted"/>
<dbReference type="InterPro" id="IPR001633">
    <property type="entry name" value="EAL_dom"/>
</dbReference>
<dbReference type="PROSITE" id="PS50883">
    <property type="entry name" value="EAL"/>
    <property type="match status" value="1"/>
</dbReference>
<evidence type="ECO:0000259" key="2">
    <source>
        <dbReference type="PROSITE" id="PS50887"/>
    </source>
</evidence>
<reference evidence="3 4" key="1">
    <citation type="submission" date="2024-03" db="EMBL/GenBank/DDBJ databases">
        <title>Human intestinal bacterial collection.</title>
        <authorList>
            <person name="Pauvert C."/>
            <person name="Hitch T.C.A."/>
            <person name="Clavel T."/>
        </authorList>
    </citation>
    <scope>NUCLEOTIDE SEQUENCE [LARGE SCALE GENOMIC DNA]</scope>
    <source>
        <strain evidence="3 4">CLA-AP-H27</strain>
    </source>
</reference>
<dbReference type="SMART" id="SM00052">
    <property type="entry name" value="EAL"/>
    <property type="match status" value="1"/>
</dbReference>
<protein>
    <submittedName>
        <fullName evidence="3">Phosphodiesterase</fullName>
    </submittedName>
</protein>
<dbReference type="SUPFAM" id="SSF55073">
    <property type="entry name" value="Nucleotide cyclase"/>
    <property type="match status" value="1"/>
</dbReference>
<feature type="domain" description="GGDEF" evidence="2">
    <location>
        <begin position="56"/>
        <end position="186"/>
    </location>
</feature>
<dbReference type="SUPFAM" id="SSF141868">
    <property type="entry name" value="EAL domain-like"/>
    <property type="match status" value="1"/>
</dbReference>
<dbReference type="EMBL" id="JBBMFJ010000009">
    <property type="protein sequence ID" value="MEQ2562779.1"/>
    <property type="molecule type" value="Genomic_DNA"/>
</dbReference>
<dbReference type="InterPro" id="IPR035919">
    <property type="entry name" value="EAL_sf"/>
</dbReference>
<dbReference type="SMART" id="SM00267">
    <property type="entry name" value="GGDEF"/>
    <property type="match status" value="1"/>
</dbReference>
<sequence>MGLFGRKKQNTEKMTETVTKAVAEVPAENSNLGDVSLGGDRMVCRHQLDHALSGDGQGVVMKFYIENFKRMNELFGFSYCEELLKAILEYLREETGCTVYRYVGVEFISILRSRTQGQAVRLAEEILDRFSQSWKIDGTDCMCSCQIGLCSYPGYASSADEILKCLDLAVSKAAETGMNQYAIYDSKLHAAHLRKQAIAKYISTALENHELEIRFRPTYNTQENRFVRAEYYMRMFVKDIGMVGSAEFVPIAEDTGQISSVEYYALERVAQEIAELEKKGIEYESIAVPVSPVLIIQENFIDTVQSMIEKYQIPSGKLAVEIDEYALTTTPVIIEIVMQQLKDLGVELILNNFGSGYSGISKILELPVDTLKFERMFMWQLETNPKSEPIVECLIKAADKLGKRLIAEGVETQRQLDILAKFGCAYQQGYYYSPTIPQELLVNVLGKSMEETRTVLDQEREKLKR</sequence>
<dbReference type="PANTHER" id="PTHR33121:SF70">
    <property type="entry name" value="SIGNALING PROTEIN YKOW"/>
    <property type="match status" value="1"/>
</dbReference>
<evidence type="ECO:0000259" key="1">
    <source>
        <dbReference type="PROSITE" id="PS50883"/>
    </source>
</evidence>
<dbReference type="Gene3D" id="3.30.70.270">
    <property type="match status" value="1"/>
</dbReference>
<dbReference type="PANTHER" id="PTHR33121">
    <property type="entry name" value="CYCLIC DI-GMP PHOSPHODIESTERASE PDEF"/>
    <property type="match status" value="1"/>
</dbReference>
<accession>A0ABV1HKF3</accession>
<dbReference type="InterPro" id="IPR043128">
    <property type="entry name" value="Rev_trsase/Diguanyl_cyclase"/>
</dbReference>
<keyword evidence="4" id="KW-1185">Reference proteome</keyword>
<dbReference type="CDD" id="cd01948">
    <property type="entry name" value="EAL"/>
    <property type="match status" value="1"/>
</dbReference>
<dbReference type="RefSeq" id="WP_349229014.1">
    <property type="nucleotide sequence ID" value="NZ_JBBMFJ010000009.1"/>
</dbReference>
<dbReference type="Pfam" id="PF00563">
    <property type="entry name" value="EAL"/>
    <property type="match status" value="1"/>
</dbReference>
<dbReference type="NCBIfam" id="TIGR00254">
    <property type="entry name" value="GGDEF"/>
    <property type="match status" value="1"/>
</dbReference>
<gene>
    <name evidence="3" type="ORF">WMO41_06340</name>
</gene>
<organism evidence="3 4">
    <name type="scientific">Ventrimonas faecis</name>
    <dbReference type="NCBI Taxonomy" id="3133170"/>
    <lineage>
        <taxon>Bacteria</taxon>
        <taxon>Bacillati</taxon>
        <taxon>Bacillota</taxon>
        <taxon>Clostridia</taxon>
        <taxon>Lachnospirales</taxon>
        <taxon>Lachnospiraceae</taxon>
        <taxon>Ventrimonas</taxon>
    </lineage>
</organism>
<dbReference type="InterPro" id="IPR050706">
    <property type="entry name" value="Cyclic-di-GMP_PDE-like"/>
</dbReference>